<dbReference type="SUPFAM" id="SSF57850">
    <property type="entry name" value="RING/U-box"/>
    <property type="match status" value="1"/>
</dbReference>
<dbReference type="PROSITE" id="PS50089">
    <property type="entry name" value="ZF_RING_2"/>
    <property type="match status" value="1"/>
</dbReference>
<evidence type="ECO:0000256" key="4">
    <source>
        <dbReference type="ARBA" id="ARBA00022692"/>
    </source>
</evidence>
<keyword evidence="7" id="KW-0833">Ubl conjugation pathway</keyword>
<dbReference type="InterPro" id="IPR013083">
    <property type="entry name" value="Znf_RING/FYVE/PHD"/>
</dbReference>
<keyword evidence="10 13" id="KW-0472">Membrane</keyword>
<evidence type="ECO:0000256" key="8">
    <source>
        <dbReference type="ARBA" id="ARBA00022833"/>
    </source>
</evidence>
<comment type="similarity">
    <text evidence="11">Belongs to the RING-type zinc finger family. ATL subfamily.</text>
</comment>
<accession>A0A1D1Z5Z2</accession>
<protein>
    <submittedName>
        <fullName evidence="17">RING-H2 finger protein ATL80</fullName>
    </submittedName>
</protein>
<evidence type="ECO:0000313" key="16">
    <source>
        <dbReference type="EMBL" id="JAT49464.1"/>
    </source>
</evidence>
<evidence type="ECO:0000256" key="11">
    <source>
        <dbReference type="ARBA" id="ARBA00024209"/>
    </source>
</evidence>
<proteinExistence type="inferred from homology"/>
<feature type="domain" description="RING-type" evidence="14">
    <location>
        <begin position="85"/>
        <end position="127"/>
    </location>
</feature>
<keyword evidence="9 13" id="KW-1133">Transmembrane helix</keyword>
<dbReference type="SMART" id="SM00184">
    <property type="entry name" value="RING"/>
    <property type="match status" value="1"/>
</dbReference>
<organism evidence="17">
    <name type="scientific">Anthurium amnicola</name>
    <dbReference type="NCBI Taxonomy" id="1678845"/>
    <lineage>
        <taxon>Eukaryota</taxon>
        <taxon>Viridiplantae</taxon>
        <taxon>Streptophyta</taxon>
        <taxon>Embryophyta</taxon>
        <taxon>Tracheophyta</taxon>
        <taxon>Spermatophyta</taxon>
        <taxon>Magnoliopsida</taxon>
        <taxon>Liliopsida</taxon>
        <taxon>Araceae</taxon>
        <taxon>Pothoideae</taxon>
        <taxon>Potheae</taxon>
        <taxon>Anthurium</taxon>
    </lineage>
</organism>
<dbReference type="Pfam" id="PF13639">
    <property type="entry name" value="zf-RING_2"/>
    <property type="match status" value="1"/>
</dbReference>
<evidence type="ECO:0000256" key="3">
    <source>
        <dbReference type="ARBA" id="ARBA00022679"/>
    </source>
</evidence>
<evidence type="ECO:0000256" key="7">
    <source>
        <dbReference type="ARBA" id="ARBA00022786"/>
    </source>
</evidence>
<gene>
    <name evidence="17" type="primary">ATL80_1</name>
    <name evidence="15" type="synonym">ATL80_0</name>
    <name evidence="16" type="synonym">ATL80_2</name>
    <name evidence="15" type="ORF">g.29145</name>
    <name evidence="17" type="ORF">g.29147</name>
    <name evidence="16" type="ORF">g.29149</name>
</gene>
<keyword evidence="4 13" id="KW-0812">Transmembrane</keyword>
<comment type="subcellular location">
    <subcellularLocation>
        <location evidence="1">Membrane</location>
        <topology evidence="1">Single-pass membrane protein</topology>
    </subcellularLocation>
</comment>
<keyword evidence="6 12" id="KW-0863">Zinc-finger</keyword>
<comment type="pathway">
    <text evidence="2">Protein modification; protein ubiquitination.</text>
</comment>
<keyword evidence="3" id="KW-0808">Transferase</keyword>
<keyword evidence="5" id="KW-0479">Metal-binding</keyword>
<dbReference type="Gene3D" id="3.30.40.10">
    <property type="entry name" value="Zinc/RING finger domain, C3HC4 (zinc finger)"/>
    <property type="match status" value="1"/>
</dbReference>
<dbReference type="AlphaFoldDB" id="A0A1D1Z5Z2"/>
<name>A0A1D1Z5Z2_9ARAE</name>
<dbReference type="GO" id="GO:0016020">
    <property type="term" value="C:membrane"/>
    <property type="evidence" value="ECO:0007669"/>
    <property type="project" value="UniProtKB-SubCell"/>
</dbReference>
<evidence type="ECO:0000313" key="15">
    <source>
        <dbReference type="EMBL" id="JAT41940.1"/>
    </source>
</evidence>
<feature type="transmembrane region" description="Helical" evidence="13">
    <location>
        <begin position="12"/>
        <end position="38"/>
    </location>
</feature>
<evidence type="ECO:0000256" key="5">
    <source>
        <dbReference type="ARBA" id="ARBA00022723"/>
    </source>
</evidence>
<evidence type="ECO:0000256" key="9">
    <source>
        <dbReference type="ARBA" id="ARBA00022989"/>
    </source>
</evidence>
<dbReference type="PANTHER" id="PTHR45768">
    <property type="entry name" value="E3 UBIQUITIN-PROTEIN LIGASE RNF13-LIKE"/>
    <property type="match status" value="1"/>
</dbReference>
<dbReference type="EMBL" id="GDJX01005657">
    <property type="protein sequence ID" value="JAT62279.1"/>
    <property type="molecule type" value="Transcribed_RNA"/>
</dbReference>
<reference evidence="17" key="1">
    <citation type="submission" date="2015-07" db="EMBL/GenBank/DDBJ databases">
        <title>Transcriptome Assembly of Anthurium amnicola.</title>
        <authorList>
            <person name="Suzuki J."/>
        </authorList>
    </citation>
    <scope>NUCLEOTIDE SEQUENCE</scope>
</reference>
<evidence type="ECO:0000259" key="14">
    <source>
        <dbReference type="PROSITE" id="PS50089"/>
    </source>
</evidence>
<evidence type="ECO:0000256" key="6">
    <source>
        <dbReference type="ARBA" id="ARBA00022771"/>
    </source>
</evidence>
<dbReference type="EMBL" id="GDJX01018472">
    <property type="protein sequence ID" value="JAT49464.1"/>
    <property type="molecule type" value="Transcribed_RNA"/>
</dbReference>
<dbReference type="EMBL" id="GDJX01025996">
    <property type="protein sequence ID" value="JAT41940.1"/>
    <property type="molecule type" value="Transcribed_RNA"/>
</dbReference>
<keyword evidence="8" id="KW-0862">Zinc</keyword>
<evidence type="ECO:0000256" key="12">
    <source>
        <dbReference type="PROSITE-ProRule" id="PRU00175"/>
    </source>
</evidence>
<dbReference type="GO" id="GO:0008270">
    <property type="term" value="F:zinc ion binding"/>
    <property type="evidence" value="ECO:0007669"/>
    <property type="project" value="UniProtKB-KW"/>
</dbReference>
<evidence type="ECO:0000256" key="13">
    <source>
        <dbReference type="SAM" id="Phobius"/>
    </source>
</evidence>
<dbReference type="GO" id="GO:0016740">
    <property type="term" value="F:transferase activity"/>
    <property type="evidence" value="ECO:0007669"/>
    <property type="project" value="UniProtKB-KW"/>
</dbReference>
<evidence type="ECO:0000256" key="1">
    <source>
        <dbReference type="ARBA" id="ARBA00004167"/>
    </source>
</evidence>
<sequence>MSSRLLGIASQIMVMAIVVSVVLLFLGIGVLVLIHVCVVGRALRRGLRTVGTGGRYGPGNHGLSREDLEQLPCYDFKAGEKAGDCAVCLESFQSGDRCRLLPVCRHSFHAPCVDSWLLKSSICPICRTSAGGGKSGLAPGDEQGQLGVSVGVELRESPPVVVGFPMGSGPSPLQASTSD</sequence>
<dbReference type="PANTHER" id="PTHR45768:SF61">
    <property type="entry name" value="RING-H2 FINGER PROTEIN ATL18"/>
    <property type="match status" value="1"/>
</dbReference>
<evidence type="ECO:0000256" key="10">
    <source>
        <dbReference type="ARBA" id="ARBA00023136"/>
    </source>
</evidence>
<evidence type="ECO:0000256" key="2">
    <source>
        <dbReference type="ARBA" id="ARBA00004906"/>
    </source>
</evidence>
<evidence type="ECO:0000313" key="17">
    <source>
        <dbReference type="EMBL" id="JAT62279.1"/>
    </source>
</evidence>
<dbReference type="InterPro" id="IPR001841">
    <property type="entry name" value="Znf_RING"/>
</dbReference>